<dbReference type="SUPFAM" id="SSF81383">
    <property type="entry name" value="F-box domain"/>
    <property type="match status" value="1"/>
</dbReference>
<dbReference type="Proteomes" id="UP001140453">
    <property type="component" value="Unassembled WGS sequence"/>
</dbReference>
<sequence>MGSWDCYCAICGGPFVGVRISQIPRTSHFLVRRAKEELEQQKRKFEGQVFVSNTSEDDEGEDCNSESPNANDEYGTYDCDIVSEADIKWIETLHVIGANDAESGVSKVFISGPGRYLDYGGVNVEAGSDPNIEGADVDTMSCYRDDDNEETIFPFHWPCYELLTRCITGSFAIDQLDKDILFSVMRDLGPDIGSSLELDYGAVSLFQGQYFETCAGYEFIVSHPRDVPGIDGTILAMLEAKAFKPVVADVALAPLVQIDPFMTIPYDNIHQICTFLAHTDVVNLSNASWPVHRSLRKNDQFWRARVRTHLPWFFELHNHLNRLDTMFAMCDLDFKKLFLWAEKMTRPKRWTKVPWMGMAKRRNTWEVCEQLKEKYLSLICL</sequence>
<gene>
    <name evidence="2" type="ORF">N0V93_002377</name>
</gene>
<name>A0A9W8YYN9_9PEZI</name>
<dbReference type="AlphaFoldDB" id="A0A9W8YYN9"/>
<feature type="region of interest" description="Disordered" evidence="1">
    <location>
        <begin position="46"/>
        <end position="71"/>
    </location>
</feature>
<keyword evidence="3" id="KW-1185">Reference proteome</keyword>
<dbReference type="OrthoDB" id="2571985at2759"/>
<protein>
    <recommendedName>
        <fullName evidence="4">F-box domain-containing protein</fullName>
    </recommendedName>
</protein>
<evidence type="ECO:0008006" key="4">
    <source>
        <dbReference type="Google" id="ProtNLM"/>
    </source>
</evidence>
<evidence type="ECO:0000313" key="2">
    <source>
        <dbReference type="EMBL" id="KAJ4393170.1"/>
    </source>
</evidence>
<accession>A0A9W8YYN9</accession>
<feature type="compositionally biased region" description="Acidic residues" evidence="1">
    <location>
        <begin position="55"/>
        <end position="64"/>
    </location>
</feature>
<dbReference type="InterPro" id="IPR036047">
    <property type="entry name" value="F-box-like_dom_sf"/>
</dbReference>
<comment type="caution">
    <text evidence="2">The sequence shown here is derived from an EMBL/GenBank/DDBJ whole genome shotgun (WGS) entry which is preliminary data.</text>
</comment>
<evidence type="ECO:0000256" key="1">
    <source>
        <dbReference type="SAM" id="MobiDB-lite"/>
    </source>
</evidence>
<reference evidence="2" key="1">
    <citation type="submission" date="2022-10" db="EMBL/GenBank/DDBJ databases">
        <title>Tapping the CABI collections for fungal endophytes: first genome assemblies for Collariella, Neodidymelliopsis, Ascochyta clinopodiicola, Didymella pomorum, Didymosphaeria variabile, Neocosmospora piperis and Neocucurbitaria cava.</title>
        <authorList>
            <person name="Hill R."/>
        </authorList>
    </citation>
    <scope>NUCLEOTIDE SEQUENCE</scope>
    <source>
        <strain evidence="2">IMI 355082</strain>
    </source>
</reference>
<proteinExistence type="predicted"/>
<evidence type="ECO:0000313" key="3">
    <source>
        <dbReference type="Proteomes" id="UP001140453"/>
    </source>
</evidence>
<dbReference type="EMBL" id="JAPEVB010000002">
    <property type="protein sequence ID" value="KAJ4393170.1"/>
    <property type="molecule type" value="Genomic_DNA"/>
</dbReference>
<organism evidence="2 3">
    <name type="scientific">Gnomoniopsis smithogilvyi</name>
    <dbReference type="NCBI Taxonomy" id="1191159"/>
    <lineage>
        <taxon>Eukaryota</taxon>
        <taxon>Fungi</taxon>
        <taxon>Dikarya</taxon>
        <taxon>Ascomycota</taxon>
        <taxon>Pezizomycotina</taxon>
        <taxon>Sordariomycetes</taxon>
        <taxon>Sordariomycetidae</taxon>
        <taxon>Diaporthales</taxon>
        <taxon>Gnomoniaceae</taxon>
        <taxon>Gnomoniopsis</taxon>
    </lineage>
</organism>